<dbReference type="EMBL" id="AP011681">
    <property type="protein sequence ID" value="BAL54210.1"/>
    <property type="molecule type" value="Genomic_DNA"/>
</dbReference>
<name>H5SDH4_9BACT</name>
<proteinExistence type="predicted"/>
<reference evidence="2" key="1">
    <citation type="journal article" date="2005" name="Environ. Microbiol.">
        <title>Genetic and functional properties of uncultivated thermophilic crenarchaeotes from a subsurface gold mine as revealed by analysis of genome fragments.</title>
        <authorList>
            <person name="Nunoura T."/>
            <person name="Hirayama H."/>
            <person name="Takami H."/>
            <person name="Oida H."/>
            <person name="Nishi S."/>
            <person name="Shimamura S."/>
            <person name="Suzuki Y."/>
            <person name="Inagaki F."/>
            <person name="Takai K."/>
            <person name="Nealson K.H."/>
            <person name="Horikoshi K."/>
        </authorList>
    </citation>
    <scope>NUCLEOTIDE SEQUENCE</scope>
</reference>
<evidence type="ECO:0000259" key="1">
    <source>
        <dbReference type="Pfam" id="PF18480"/>
    </source>
</evidence>
<accession>H5SDH4</accession>
<dbReference type="InterPro" id="IPR041049">
    <property type="entry name" value="DUF5615"/>
</dbReference>
<feature type="domain" description="DUF5615" evidence="1">
    <location>
        <begin position="1"/>
        <end position="110"/>
    </location>
</feature>
<protein>
    <submittedName>
        <fullName evidence="2">Hypothetical conserved protein</fullName>
    </submittedName>
</protein>
<dbReference type="AlphaFoldDB" id="H5SDH4"/>
<reference evidence="2" key="2">
    <citation type="journal article" date="2012" name="PLoS ONE">
        <title>A Deeply Branching Thermophilic Bacterium with an Ancient Acetyl-CoA Pathway Dominates a Subsurface Ecosystem.</title>
        <authorList>
            <person name="Takami H."/>
            <person name="Noguchi H."/>
            <person name="Takaki Y."/>
            <person name="Uchiyama I."/>
            <person name="Toyoda A."/>
            <person name="Nishi S."/>
            <person name="Chee G.-J."/>
            <person name="Arai W."/>
            <person name="Nunoura T."/>
            <person name="Itoh T."/>
            <person name="Hattori M."/>
            <person name="Takai K."/>
        </authorList>
    </citation>
    <scope>NUCLEOTIDE SEQUENCE</scope>
</reference>
<evidence type="ECO:0000313" key="2">
    <source>
        <dbReference type="EMBL" id="BAL54210.1"/>
    </source>
</evidence>
<dbReference type="Pfam" id="PF18480">
    <property type="entry name" value="DUF5615"/>
    <property type="match status" value="1"/>
</dbReference>
<organism evidence="2">
    <name type="scientific">uncultured Acetothermia bacterium</name>
    <dbReference type="NCBI Taxonomy" id="236499"/>
    <lineage>
        <taxon>Bacteria</taxon>
        <taxon>Candidatus Bipolaricaulota</taxon>
        <taxon>environmental samples</taxon>
    </lineage>
</organism>
<gene>
    <name evidence="2" type="ORF">HGMM_F13E04C06</name>
</gene>
<sequence>MKFLADMGISLDTVMWLRNLGHDAVHLHEQGLDRLPDPEILIKARNEQRVLLTHDLDFGYLLAISGTQLPSVVIFRLADMRPRSVNYYLERVLQHHQDELTTGAIVIVTEGRTRVRMLPI</sequence>